<dbReference type="Proteomes" id="UP000663879">
    <property type="component" value="Unassembled WGS sequence"/>
</dbReference>
<evidence type="ECO:0000256" key="5">
    <source>
        <dbReference type="ARBA" id="ARBA00023204"/>
    </source>
</evidence>
<feature type="compositionally biased region" description="Low complexity" evidence="8">
    <location>
        <begin position="37"/>
        <end position="60"/>
    </location>
</feature>
<keyword evidence="10" id="KW-1185">Reference proteome</keyword>
<feature type="compositionally biased region" description="Acidic residues" evidence="8">
    <location>
        <begin position="1188"/>
        <end position="1199"/>
    </location>
</feature>
<feature type="region of interest" description="Disordered" evidence="8">
    <location>
        <begin position="1188"/>
        <end position="1208"/>
    </location>
</feature>
<evidence type="ECO:0000256" key="6">
    <source>
        <dbReference type="ARBA" id="ARBA00023242"/>
    </source>
</evidence>
<evidence type="ECO:0000313" key="10">
    <source>
        <dbReference type="Proteomes" id="UP000663879"/>
    </source>
</evidence>
<dbReference type="InterPro" id="IPR018574">
    <property type="entry name" value="Structure-sp_endonuc_su_Slx4"/>
</dbReference>
<feature type="region of interest" description="Disordered" evidence="8">
    <location>
        <begin position="17"/>
        <end position="102"/>
    </location>
</feature>
<keyword evidence="5" id="KW-0234">DNA repair</keyword>
<reference evidence="9" key="1">
    <citation type="submission" date="2021-02" db="EMBL/GenBank/DDBJ databases">
        <authorList>
            <person name="Nowell W R."/>
        </authorList>
    </citation>
    <scope>NUCLEOTIDE SEQUENCE</scope>
    <source>
        <strain evidence="9">Ploen Becks lab</strain>
    </source>
</reference>
<gene>
    <name evidence="9" type="ORF">OXX778_LOCUS14298</name>
</gene>
<evidence type="ECO:0000256" key="3">
    <source>
        <dbReference type="ARBA" id="ARBA00022763"/>
    </source>
</evidence>
<dbReference type="GO" id="GO:0033557">
    <property type="term" value="C:Slx1-Slx4 complex"/>
    <property type="evidence" value="ECO:0007669"/>
    <property type="project" value="InterPro"/>
</dbReference>
<organism evidence="9 10">
    <name type="scientific">Brachionus calyciflorus</name>
    <dbReference type="NCBI Taxonomy" id="104777"/>
    <lineage>
        <taxon>Eukaryota</taxon>
        <taxon>Metazoa</taxon>
        <taxon>Spiralia</taxon>
        <taxon>Gnathifera</taxon>
        <taxon>Rotifera</taxon>
        <taxon>Eurotatoria</taxon>
        <taxon>Monogononta</taxon>
        <taxon>Pseudotrocha</taxon>
        <taxon>Ploima</taxon>
        <taxon>Brachionidae</taxon>
        <taxon>Brachionus</taxon>
    </lineage>
</organism>
<evidence type="ECO:0000256" key="8">
    <source>
        <dbReference type="SAM" id="MobiDB-lite"/>
    </source>
</evidence>
<name>A0A814DNH2_9BILA</name>
<dbReference type="GO" id="GO:0006260">
    <property type="term" value="P:DNA replication"/>
    <property type="evidence" value="ECO:0007669"/>
    <property type="project" value="InterPro"/>
</dbReference>
<feature type="region of interest" description="Disordered" evidence="8">
    <location>
        <begin position="143"/>
        <end position="192"/>
    </location>
</feature>
<dbReference type="GO" id="GO:0000712">
    <property type="term" value="P:resolution of meiotic recombination intermediates"/>
    <property type="evidence" value="ECO:0007669"/>
    <property type="project" value="TreeGrafter"/>
</dbReference>
<dbReference type="EMBL" id="CAJNOC010002918">
    <property type="protein sequence ID" value="CAF0958041.1"/>
    <property type="molecule type" value="Genomic_DNA"/>
</dbReference>
<feature type="compositionally biased region" description="Basic and acidic residues" evidence="8">
    <location>
        <begin position="82"/>
        <end position="102"/>
    </location>
</feature>
<feature type="compositionally biased region" description="Polar residues" evidence="8">
    <location>
        <begin position="173"/>
        <end position="184"/>
    </location>
</feature>
<keyword evidence="3" id="KW-0227">DNA damage</keyword>
<comment type="subcellular location">
    <subcellularLocation>
        <location evidence="1">Nucleus</location>
    </subcellularLocation>
</comment>
<dbReference type="PANTHER" id="PTHR21541">
    <property type="entry name" value="BTB POZ DOMAIN CONTAINING 12"/>
    <property type="match status" value="1"/>
</dbReference>
<keyword evidence="6" id="KW-0539">Nucleus</keyword>
<dbReference type="GO" id="GO:0006281">
    <property type="term" value="P:DNA repair"/>
    <property type="evidence" value="ECO:0007669"/>
    <property type="project" value="UniProtKB-KW"/>
</dbReference>
<dbReference type="OrthoDB" id="5576441at2759"/>
<evidence type="ECO:0000256" key="4">
    <source>
        <dbReference type="ARBA" id="ARBA00023172"/>
    </source>
</evidence>
<dbReference type="CDD" id="cd22999">
    <property type="entry name" value="SAP_SLX4"/>
    <property type="match status" value="1"/>
</dbReference>
<feature type="region of interest" description="Disordered" evidence="8">
    <location>
        <begin position="969"/>
        <end position="1028"/>
    </location>
</feature>
<sequence>MDETFDEFRENFKILKEKRQHQQQAQISKFLSPLPRNNSLSQSSDSGSFSSSNESSNSKISLHKLSESIDIPKTQIIKKQKSASDSKTDISKYFKKPENETEDFKCPICSKELGKLNESERDKHVNQCLDRKDYLNFEYKPTNKFKRGNSEETENSPEKINSKKTKAEEAPKTSKQVDSTPEQSSIDHEEKHKKLNESLLKDAVPNCPICGKVLHNFNIRQSHLKKCSQVFHIKTESLVELVKKQQEKIEREIAKGLIPTDVYIPKTKKPKEEKPEKKNKITNRVIKLELPTSKQEEQLQIAIALSNSLNPAEDCPKQAEIKLLKANKKLDKKGASIESVLLLTDDETRSTNLSSKFASLLEKQIKYDFIENQKENYFVKTKFKSEKNYLWNKCKYFKETEENFYVQIFLDTGRFTVGHQVFIDKTDQEKFANIEVINTQTAYLLADLNDQTQENLSIYYTQHQSQFNQSQFNQTQIGYQTLDSICDDNDIEKSQSQSINQKFDNTEDQQIEIDKESEVETSPAKQIENIISNSEFLDQEIENQIDTGTEDISLKEEKSLVEEKKEFDCLENSRIEKKVLISVEYLEGESNQIEFDNQQNCEMSQKSQRLNFLMNETIDENQKDNSIREDEDSLHEATGLNDRAVFIDETQLSSPSSTDKNNSNIHVENLVNEEVFIEESSDSNDKNSNILDQNILMDESEVIIEDEIVTCEKKESELNKKDEENKEKLEEVIISDDSDESNKCSNKKRKSLDVIELSDSSGSLSPHKIEPSKKFKPDLNEVVEMDEIEIISNDCIIDTNKDEKFKKNEYIFNESSSSSLPNLDNDDFEINDDKISDENEQIVESEKDEHENENRQILDLLEKSQKFDDFNQNNDDALDEVWQNFGENQFDNYCEINYIENIDNFQNNDPCDLEPVCEIQDPIQLIDKNDDFQIITPQKYSTNNKQKHKDQDSEEDICEFIKNYRDVQSKNDMNNKKDKSQNSTLDEEDLENLNSDSEEPAKKTVHKKNGAIKPPKEPANSKISLNVPNFSSMDTPDLKNELKKFGVKALPKKQAVKKLTEIYEFTNRKQNKTSVLPRSQSCMNFKTNSSQMKTSNSITGISSKVVMEKSVDEDCDEDLESMAKIMNLEFLGSQATKKKVPLKKTMSDIGAIRSTQSSSQSSLLKIGSKTSKKAKNLEKTMDERMMEMVEEDDEDDASEASESQKKTGKILKEKEKIKKTLDEEETRQCVFNLIKSDDNLYLSVLNYEPLDYEQFFTNLQTSLAPRKCNNKILMKVLDEYCVTFTLKNLNTRGNSKVRTKKKH</sequence>
<dbReference type="PANTHER" id="PTHR21541:SF3">
    <property type="entry name" value="STRUCTURE-SPECIFIC ENDONUCLEASE SUBUNIT SLX4"/>
    <property type="match status" value="1"/>
</dbReference>
<comment type="caution">
    <text evidence="9">The sequence shown here is derived from an EMBL/GenBank/DDBJ whole genome shotgun (WGS) entry which is preliminary data.</text>
</comment>
<protein>
    <recommendedName>
        <fullName evidence="7">Structure-specific endonuclease subunit SLX4</fullName>
    </recommendedName>
</protein>
<evidence type="ECO:0000256" key="1">
    <source>
        <dbReference type="ARBA" id="ARBA00004123"/>
    </source>
</evidence>
<proteinExistence type="inferred from homology"/>
<feature type="compositionally biased region" description="Basic and acidic residues" evidence="8">
    <location>
        <begin position="969"/>
        <end position="980"/>
    </location>
</feature>
<evidence type="ECO:0000256" key="7">
    <source>
        <dbReference type="ARBA" id="ARBA00029496"/>
    </source>
</evidence>
<keyword evidence="4" id="KW-0233">DNA recombination</keyword>
<dbReference type="Pfam" id="PF09494">
    <property type="entry name" value="Slx4"/>
    <property type="match status" value="1"/>
</dbReference>
<accession>A0A814DNH2</accession>
<evidence type="ECO:0000313" key="9">
    <source>
        <dbReference type="EMBL" id="CAF0958041.1"/>
    </source>
</evidence>
<comment type="similarity">
    <text evidence="2">Belongs to the SLX4 family.</text>
</comment>
<feature type="compositionally biased region" description="Basic and acidic residues" evidence="8">
    <location>
        <begin position="156"/>
        <end position="172"/>
    </location>
</feature>
<evidence type="ECO:0000256" key="2">
    <source>
        <dbReference type="ARBA" id="ARBA00006661"/>
    </source>
</evidence>